<feature type="region of interest" description="Disordered" evidence="1">
    <location>
        <begin position="144"/>
        <end position="165"/>
    </location>
</feature>
<dbReference type="RefSeq" id="WP_113032880.1">
    <property type="nucleotide sequence ID" value="NZ_QMFB01000012.1"/>
</dbReference>
<evidence type="ECO:0000313" key="4">
    <source>
        <dbReference type="Proteomes" id="UP000250369"/>
    </source>
</evidence>
<dbReference type="EMBL" id="QMFB01000012">
    <property type="protein sequence ID" value="RAV19519.1"/>
    <property type="molecule type" value="Genomic_DNA"/>
</dbReference>
<evidence type="ECO:0000256" key="1">
    <source>
        <dbReference type="SAM" id="MobiDB-lite"/>
    </source>
</evidence>
<evidence type="ECO:0000256" key="2">
    <source>
        <dbReference type="SAM" id="Phobius"/>
    </source>
</evidence>
<keyword evidence="2" id="KW-0812">Transmembrane</keyword>
<dbReference type="AlphaFoldDB" id="A0A329MI67"/>
<keyword evidence="2" id="KW-1133">Transmembrane helix</keyword>
<dbReference type="OrthoDB" id="5244042at2"/>
<name>A0A329MI67_9BACL</name>
<keyword evidence="4" id="KW-1185">Reference proteome</keyword>
<dbReference type="InterPro" id="IPR027981">
    <property type="entry name" value="DUF4446"/>
</dbReference>
<protein>
    <submittedName>
        <fullName evidence="3">DUF4446 domain-containing protein</fullName>
    </submittedName>
</protein>
<evidence type="ECO:0000313" key="3">
    <source>
        <dbReference type="EMBL" id="RAV19519.1"/>
    </source>
</evidence>
<organism evidence="3 4">
    <name type="scientific">Paenibacillus contaminans</name>
    <dbReference type="NCBI Taxonomy" id="450362"/>
    <lineage>
        <taxon>Bacteria</taxon>
        <taxon>Bacillati</taxon>
        <taxon>Bacillota</taxon>
        <taxon>Bacilli</taxon>
        <taxon>Bacillales</taxon>
        <taxon>Paenibacillaceae</taxon>
        <taxon>Paenibacillus</taxon>
    </lineage>
</organism>
<keyword evidence="2" id="KW-0472">Membrane</keyword>
<gene>
    <name evidence="3" type="ORF">DQG23_21275</name>
</gene>
<proteinExistence type="predicted"/>
<dbReference type="Pfam" id="PF14584">
    <property type="entry name" value="DUF4446"/>
    <property type="match status" value="1"/>
</dbReference>
<sequence>MELQESELQTVLLTLLGLTVFLLISHIWLWLRVGRMRKRYKAMMNGMQAGNVEELLITVQNHLNDLKGKDEEQRQQIEFVLARLQTMKSNMGFIRYNAFAHQGNDLSFSLAILDEGQNGVVLTGIQSRDDSYLYAKPVERGQSSYALSPEEKTAIGQVGSRKHSQ</sequence>
<dbReference type="Proteomes" id="UP000250369">
    <property type="component" value="Unassembled WGS sequence"/>
</dbReference>
<accession>A0A329MI67</accession>
<feature type="transmembrane region" description="Helical" evidence="2">
    <location>
        <begin position="12"/>
        <end position="31"/>
    </location>
</feature>
<reference evidence="3 4" key="1">
    <citation type="journal article" date="2009" name="Int. J. Syst. Evol. Microbiol.">
        <title>Paenibacillus contaminans sp. nov., isolated from a contaminated laboratory plate.</title>
        <authorList>
            <person name="Chou J.H."/>
            <person name="Lee J.H."/>
            <person name="Lin M.C."/>
            <person name="Chang P.S."/>
            <person name="Arun A.B."/>
            <person name="Young C.C."/>
            <person name="Chen W.M."/>
        </authorList>
    </citation>
    <scope>NUCLEOTIDE SEQUENCE [LARGE SCALE GENOMIC DNA]</scope>
    <source>
        <strain evidence="3 4">CKOBP-6</strain>
    </source>
</reference>
<comment type="caution">
    <text evidence="3">The sequence shown here is derived from an EMBL/GenBank/DDBJ whole genome shotgun (WGS) entry which is preliminary data.</text>
</comment>